<dbReference type="AlphaFoldDB" id="A0AAQ4EPL4"/>
<dbReference type="InterPro" id="IPR036397">
    <property type="entry name" value="RNaseH_sf"/>
</dbReference>
<comment type="caution">
    <text evidence="2">The sequence shown here is derived from an EMBL/GenBank/DDBJ whole genome shotgun (WGS) entry which is preliminary data.</text>
</comment>
<dbReference type="EMBL" id="JARKHS020012730">
    <property type="protein sequence ID" value="KAK8776630.1"/>
    <property type="molecule type" value="Genomic_DNA"/>
</dbReference>
<evidence type="ECO:0000256" key="1">
    <source>
        <dbReference type="SAM" id="MobiDB-lite"/>
    </source>
</evidence>
<dbReference type="GO" id="GO:0003676">
    <property type="term" value="F:nucleic acid binding"/>
    <property type="evidence" value="ECO:0007669"/>
    <property type="project" value="InterPro"/>
</dbReference>
<accession>A0AAQ4EPL4</accession>
<sequence length="182" mass="20551">MVGTLKQVLRKVIRNSESWKKVLPKATFGISVTKHRLSNQSPFYLMHGYDPKVPGELNFGTIGEEMDAAQRLHEMVKGRRDTKNSLEKSHEETTSRCNERRQTPHFQCGDLVLLEIGARSTLDAKYEGPFKITALTGANMPVISRIPHIPGKLNEKTVNIEQLRRYKECVLDTGELISTTCA</sequence>
<organism evidence="2 3">
    <name type="scientific">Amblyomma americanum</name>
    <name type="common">Lone star tick</name>
    <dbReference type="NCBI Taxonomy" id="6943"/>
    <lineage>
        <taxon>Eukaryota</taxon>
        <taxon>Metazoa</taxon>
        <taxon>Ecdysozoa</taxon>
        <taxon>Arthropoda</taxon>
        <taxon>Chelicerata</taxon>
        <taxon>Arachnida</taxon>
        <taxon>Acari</taxon>
        <taxon>Parasitiformes</taxon>
        <taxon>Ixodida</taxon>
        <taxon>Ixodoidea</taxon>
        <taxon>Ixodidae</taxon>
        <taxon>Amblyomminae</taxon>
        <taxon>Amblyomma</taxon>
    </lineage>
</organism>
<reference evidence="2 3" key="1">
    <citation type="journal article" date="2023" name="Arcadia Sci">
        <title>De novo assembly of a long-read Amblyomma americanum tick genome.</title>
        <authorList>
            <person name="Chou S."/>
            <person name="Poskanzer K.E."/>
            <person name="Rollins M."/>
            <person name="Thuy-Boun P.S."/>
        </authorList>
    </citation>
    <scope>NUCLEOTIDE SEQUENCE [LARGE SCALE GENOMIC DNA]</scope>
    <source>
        <strain evidence="2">F_SG_1</strain>
        <tissue evidence="2">Salivary glands</tissue>
    </source>
</reference>
<name>A0AAQ4EPL4_AMBAM</name>
<keyword evidence="3" id="KW-1185">Reference proteome</keyword>
<evidence type="ECO:0000313" key="2">
    <source>
        <dbReference type="EMBL" id="KAK8776630.1"/>
    </source>
</evidence>
<protein>
    <submittedName>
        <fullName evidence="2">Uncharacterized protein</fullName>
    </submittedName>
</protein>
<evidence type="ECO:0000313" key="3">
    <source>
        <dbReference type="Proteomes" id="UP001321473"/>
    </source>
</evidence>
<feature type="region of interest" description="Disordered" evidence="1">
    <location>
        <begin position="78"/>
        <end position="99"/>
    </location>
</feature>
<proteinExistence type="predicted"/>
<gene>
    <name evidence="2" type="ORF">V5799_030025</name>
</gene>
<dbReference type="Proteomes" id="UP001321473">
    <property type="component" value="Unassembled WGS sequence"/>
</dbReference>
<dbReference type="Gene3D" id="3.30.420.10">
    <property type="entry name" value="Ribonuclease H-like superfamily/Ribonuclease H"/>
    <property type="match status" value="1"/>
</dbReference>